<dbReference type="EMBL" id="CP021659">
    <property type="protein sequence ID" value="AWK14547.1"/>
    <property type="molecule type" value="Genomic_DNA"/>
</dbReference>
<protein>
    <recommendedName>
        <fullName evidence="9">Peptidase metallopeptidase domain-containing protein</fullName>
    </recommendedName>
</protein>
<gene>
    <name evidence="10" type="ORF">CCS41_08795</name>
</gene>
<dbReference type="PANTHER" id="PTHR10201">
    <property type="entry name" value="MATRIX METALLOPROTEINASE"/>
    <property type="match status" value="1"/>
</dbReference>
<dbReference type="SMART" id="SM00235">
    <property type="entry name" value="ZnMc"/>
    <property type="match status" value="2"/>
</dbReference>
<dbReference type="AlphaFoldDB" id="A0A2U8I626"/>
<dbReference type="InterPro" id="IPR006026">
    <property type="entry name" value="Peptidase_Metallo"/>
</dbReference>
<dbReference type="GO" id="GO:0008270">
    <property type="term" value="F:zinc ion binding"/>
    <property type="evidence" value="ECO:0007669"/>
    <property type="project" value="InterPro"/>
</dbReference>
<keyword evidence="4" id="KW-0479">Metal-binding</keyword>
<dbReference type="SUPFAM" id="SSF55486">
    <property type="entry name" value="Metalloproteases ('zincins'), catalytic domain"/>
    <property type="match status" value="2"/>
</dbReference>
<evidence type="ECO:0000256" key="5">
    <source>
        <dbReference type="ARBA" id="ARBA00022729"/>
    </source>
</evidence>
<sequence length="570" mass="64715">MNGIYIMSEIGALAKSLEHTQKWDKNPYKERVLTYRFFKPKYNGKTTEGHTNLTTYTDEQKRIAKSVLDEIAQKTGLEFRIAQDDEAGNLVFANYDSKGSFAPGGYADYPPQSGTSQIWTNFDDMYRFNRLIRHEIGHALGLLHAPDTSDPNSVMSYNHVVEELQPADILALQNLYGRDTNDNTDDKRRLKRGTHIRRCGTERFIPPENYQKKLTLRGADDQEFASFSIDKENSMLRLHLNKKFKHGSYYTIISIANRKGAIVFQKNIKKNNRKYSRYEIPFSDGYQIKIVELAKESEDRLRISNDVTGMTEVLGEETNFLMTATGLQKQAVGHEIKNQTSEESHINDVAEGLKGGSKWNKEAHQERIILRYQYPTPQYDATTSKYNYTNLTGYTDEQKEITKSVLDEIAEKTGLAFSQVANDQDADLSFINYNTHGEGANAGFTDYLPASQMSTIGTDTFNHTNREIFRSLVSHQIGHALGLNHSSFHPRHDSVMSNSLDIARLQPVDILALQKLYGVNKPVPEPKLGVESLVQEMSAFVSSPGERVPAHQDQTEQYNKAFHLTKPTPF</sequence>
<accession>A0A2U8I626</accession>
<dbReference type="InterPro" id="IPR001818">
    <property type="entry name" value="Pept_M10_metallopeptidase"/>
</dbReference>
<dbReference type="GO" id="GO:0030198">
    <property type="term" value="P:extracellular matrix organization"/>
    <property type="evidence" value="ECO:0007669"/>
    <property type="project" value="TreeGrafter"/>
</dbReference>
<comment type="cofactor">
    <cofactor evidence="1">
        <name>Zn(2+)</name>
        <dbReference type="ChEBI" id="CHEBI:29105"/>
    </cofactor>
</comment>
<dbReference type="KEGG" id="fsm:CCS41_08795"/>
<dbReference type="GO" id="GO:0006508">
    <property type="term" value="P:proteolysis"/>
    <property type="evidence" value="ECO:0007669"/>
    <property type="project" value="UniProtKB-KW"/>
</dbReference>
<evidence type="ECO:0000259" key="9">
    <source>
        <dbReference type="SMART" id="SM00235"/>
    </source>
</evidence>
<dbReference type="Proteomes" id="UP000261875">
    <property type="component" value="Chromosome"/>
</dbReference>
<dbReference type="GO" id="GO:0031012">
    <property type="term" value="C:extracellular matrix"/>
    <property type="evidence" value="ECO:0007669"/>
    <property type="project" value="InterPro"/>
</dbReference>
<dbReference type="Pfam" id="PF03272">
    <property type="entry name" value="Mucin_bdg"/>
    <property type="match status" value="1"/>
</dbReference>
<feature type="domain" description="Peptidase metallopeptidase" evidence="9">
    <location>
        <begin position="355"/>
        <end position="519"/>
    </location>
</feature>
<evidence type="ECO:0000313" key="10">
    <source>
        <dbReference type="EMBL" id="AWK14547.1"/>
    </source>
</evidence>
<reference evidence="10 11" key="1">
    <citation type="submission" date="2017-05" db="EMBL/GenBank/DDBJ databases">
        <title>Genome sequence of Candidatus Fukatsuia symbiotica and Candidatus Hamiltonella defensa from Acyrthosiphon pisum strain 5D.</title>
        <authorList>
            <person name="Patel V.A."/>
            <person name="Chevignon G."/>
            <person name="Russell J.A."/>
            <person name="Oliver K.M."/>
        </authorList>
    </citation>
    <scope>NUCLEOTIDE SEQUENCE [LARGE SCALE GENOMIC DNA]</scope>
    <source>
        <strain evidence="10 11">5D</strain>
    </source>
</reference>
<evidence type="ECO:0000256" key="4">
    <source>
        <dbReference type="ARBA" id="ARBA00022723"/>
    </source>
</evidence>
<keyword evidence="3" id="KW-0645">Protease</keyword>
<keyword evidence="5" id="KW-0732">Signal</keyword>
<dbReference type="PANTHER" id="PTHR10201:SF291">
    <property type="entry name" value="MATRIX METALLOPROTEINASE 1, ISOFORM C-RELATED"/>
    <property type="match status" value="1"/>
</dbReference>
<dbReference type="GO" id="GO:0004222">
    <property type="term" value="F:metalloendopeptidase activity"/>
    <property type="evidence" value="ECO:0007669"/>
    <property type="project" value="InterPro"/>
</dbReference>
<keyword evidence="6" id="KW-0378">Hydrolase</keyword>
<dbReference type="InterPro" id="IPR004954">
    <property type="entry name" value="Mucin-bd"/>
</dbReference>
<dbReference type="OrthoDB" id="733404at2"/>
<organism evidence="10 11">
    <name type="scientific">Candidatus Fukatsuia symbiotica</name>
    <dbReference type="NCBI Taxonomy" id="1878942"/>
    <lineage>
        <taxon>Bacteria</taxon>
        <taxon>Pseudomonadati</taxon>
        <taxon>Pseudomonadota</taxon>
        <taxon>Gammaproteobacteria</taxon>
        <taxon>Enterobacterales</taxon>
        <taxon>Yersiniaceae</taxon>
        <taxon>Candidatus Fukatsuia</taxon>
    </lineage>
</organism>
<proteinExistence type="inferred from homology"/>
<evidence type="ECO:0000256" key="3">
    <source>
        <dbReference type="ARBA" id="ARBA00022670"/>
    </source>
</evidence>
<dbReference type="InterPro" id="IPR024079">
    <property type="entry name" value="MetalloPept_cat_dom_sf"/>
</dbReference>
<dbReference type="Pfam" id="PF00413">
    <property type="entry name" value="Peptidase_M10"/>
    <property type="match status" value="2"/>
</dbReference>
<feature type="domain" description="Peptidase metallopeptidase" evidence="9">
    <location>
        <begin position="19"/>
        <end position="178"/>
    </location>
</feature>
<dbReference type="Gene3D" id="3.40.390.10">
    <property type="entry name" value="Collagenase (Catalytic Domain)"/>
    <property type="match status" value="2"/>
</dbReference>
<evidence type="ECO:0000256" key="8">
    <source>
        <dbReference type="ARBA" id="ARBA00023049"/>
    </source>
</evidence>
<keyword evidence="7" id="KW-0862">Zinc</keyword>
<evidence type="ECO:0000256" key="1">
    <source>
        <dbReference type="ARBA" id="ARBA00001947"/>
    </source>
</evidence>
<evidence type="ECO:0000313" key="11">
    <source>
        <dbReference type="Proteomes" id="UP000261875"/>
    </source>
</evidence>
<evidence type="ECO:0000256" key="6">
    <source>
        <dbReference type="ARBA" id="ARBA00022801"/>
    </source>
</evidence>
<keyword evidence="11" id="KW-1185">Reference proteome</keyword>
<name>A0A2U8I626_9GAMM</name>
<comment type="similarity">
    <text evidence="2">Belongs to the peptidase M10A family.</text>
</comment>
<evidence type="ECO:0000256" key="7">
    <source>
        <dbReference type="ARBA" id="ARBA00022833"/>
    </source>
</evidence>
<evidence type="ECO:0000256" key="2">
    <source>
        <dbReference type="ARBA" id="ARBA00010370"/>
    </source>
</evidence>
<dbReference type="GO" id="GO:0005615">
    <property type="term" value="C:extracellular space"/>
    <property type="evidence" value="ECO:0007669"/>
    <property type="project" value="TreeGrafter"/>
</dbReference>
<keyword evidence="8" id="KW-0482">Metalloprotease</keyword>
<dbReference type="GO" id="GO:0030574">
    <property type="term" value="P:collagen catabolic process"/>
    <property type="evidence" value="ECO:0007669"/>
    <property type="project" value="TreeGrafter"/>
</dbReference>